<organism evidence="2">
    <name type="scientific">Oryza glumipatula</name>
    <dbReference type="NCBI Taxonomy" id="40148"/>
    <lineage>
        <taxon>Eukaryota</taxon>
        <taxon>Viridiplantae</taxon>
        <taxon>Streptophyta</taxon>
        <taxon>Embryophyta</taxon>
        <taxon>Tracheophyta</taxon>
        <taxon>Spermatophyta</taxon>
        <taxon>Magnoliopsida</taxon>
        <taxon>Liliopsida</taxon>
        <taxon>Poales</taxon>
        <taxon>Poaceae</taxon>
        <taxon>BOP clade</taxon>
        <taxon>Oryzoideae</taxon>
        <taxon>Oryzeae</taxon>
        <taxon>Oryzinae</taxon>
        <taxon>Oryza</taxon>
    </lineage>
</organism>
<keyword evidence="1" id="KW-0472">Membrane</keyword>
<dbReference type="Proteomes" id="UP000026961">
    <property type="component" value="Chromosome 4"/>
</dbReference>
<protein>
    <submittedName>
        <fullName evidence="2">Uncharacterized protein</fullName>
    </submittedName>
</protein>
<keyword evidence="3" id="KW-1185">Reference proteome</keyword>
<sequence>MASPLSVLAPLIPPAPQVPVPLPLLPPPLPVPVPSLLNSGLQKLSRFLCCGWLVLMLLLLLLPTKA</sequence>
<dbReference type="HOGENOM" id="CLU_2835315_0_0_1"/>
<feature type="transmembrane region" description="Helical" evidence="1">
    <location>
        <begin position="44"/>
        <end position="62"/>
    </location>
</feature>
<proteinExistence type="predicted"/>
<dbReference type="EnsemblPlants" id="OGLUM04G18910.1">
    <property type="protein sequence ID" value="OGLUM04G18910.1"/>
    <property type="gene ID" value="OGLUM04G18910"/>
</dbReference>
<dbReference type="AlphaFoldDB" id="A0A0D9ZN74"/>
<evidence type="ECO:0000313" key="2">
    <source>
        <dbReference type="EnsemblPlants" id="OGLUM04G18910.1"/>
    </source>
</evidence>
<keyword evidence="1" id="KW-0812">Transmembrane</keyword>
<reference evidence="2" key="2">
    <citation type="submission" date="2018-05" db="EMBL/GenBank/DDBJ databases">
        <title>OgluRS3 (Oryza glumaepatula Reference Sequence Version 3).</title>
        <authorList>
            <person name="Zhang J."/>
            <person name="Kudrna D."/>
            <person name="Lee S."/>
            <person name="Talag J."/>
            <person name="Welchert J."/>
            <person name="Wing R.A."/>
        </authorList>
    </citation>
    <scope>NUCLEOTIDE SEQUENCE [LARGE SCALE GENOMIC DNA]</scope>
</reference>
<dbReference type="Gramene" id="OGLUM04G18910.1">
    <property type="protein sequence ID" value="OGLUM04G18910.1"/>
    <property type="gene ID" value="OGLUM04G18910"/>
</dbReference>
<evidence type="ECO:0000256" key="1">
    <source>
        <dbReference type="SAM" id="Phobius"/>
    </source>
</evidence>
<accession>A0A0D9ZN74</accession>
<reference evidence="2" key="1">
    <citation type="submission" date="2015-04" db="UniProtKB">
        <authorList>
            <consortium name="EnsemblPlants"/>
        </authorList>
    </citation>
    <scope>IDENTIFICATION</scope>
</reference>
<keyword evidence="1" id="KW-1133">Transmembrane helix</keyword>
<name>A0A0D9ZN74_9ORYZ</name>
<evidence type="ECO:0000313" key="3">
    <source>
        <dbReference type="Proteomes" id="UP000026961"/>
    </source>
</evidence>